<evidence type="ECO:0000313" key="7">
    <source>
        <dbReference type="Proteomes" id="UP000001887"/>
    </source>
</evidence>
<protein>
    <recommendedName>
        <fullName evidence="4">Translational regulator CsrA</fullName>
    </recommendedName>
</protein>
<dbReference type="GO" id="GO:0006402">
    <property type="term" value="P:mRNA catabolic process"/>
    <property type="evidence" value="ECO:0007669"/>
    <property type="project" value="InterPro"/>
</dbReference>
<dbReference type="GO" id="GO:0044781">
    <property type="term" value="P:bacterial-type flagellum organization"/>
    <property type="evidence" value="ECO:0007669"/>
    <property type="project" value="UniProtKB-KW"/>
</dbReference>
<comment type="function">
    <text evidence="4">A translational regulator that binds mRNA to regulate translation initiation and/or mRNA stability. Usually binds in the 5'-UTR at or near the Shine-Dalgarno sequence preventing ribosome-binding, thus repressing translation. Its main target seems to be the major flagellin gene, while its function is anatagonized by FliW.</text>
</comment>
<sequence length="111" mass="11723">MVILVLSRKVGEKLVIGGNITVVVSKVAGNRVTLGIEAPSDVRVIRGELQFEVELPEASAEVVASEADDHATVPFDPAAVRSAERTPVRGNTPLAGRVARTRSDATPRLAK</sequence>
<dbReference type="AlphaFoldDB" id="D2R1Z6"/>
<keyword evidence="1 4" id="KW-0963">Cytoplasm</keyword>
<dbReference type="InterPro" id="IPR036107">
    <property type="entry name" value="CsrA_sf"/>
</dbReference>
<evidence type="ECO:0000256" key="2">
    <source>
        <dbReference type="ARBA" id="ARBA00022845"/>
    </source>
</evidence>
<evidence type="ECO:0000256" key="1">
    <source>
        <dbReference type="ARBA" id="ARBA00022490"/>
    </source>
</evidence>
<evidence type="ECO:0000313" key="6">
    <source>
        <dbReference type="EMBL" id="ADB18607.1"/>
    </source>
</evidence>
<dbReference type="HOGENOM" id="CLU_2156007_0_0_0"/>
<name>D2R1Z6_PIRSD</name>
<keyword evidence="7" id="KW-1185">Reference proteome</keyword>
<evidence type="ECO:0000256" key="5">
    <source>
        <dbReference type="SAM" id="MobiDB-lite"/>
    </source>
</evidence>
<dbReference type="GO" id="GO:0045947">
    <property type="term" value="P:negative regulation of translational initiation"/>
    <property type="evidence" value="ECO:0007669"/>
    <property type="project" value="UniProtKB-UniRule"/>
</dbReference>
<comment type="similarity">
    <text evidence="4">Belongs to the CsrA/RsmA family.</text>
</comment>
<dbReference type="InterPro" id="IPR003751">
    <property type="entry name" value="CsrA"/>
</dbReference>
<dbReference type="GO" id="GO:1902208">
    <property type="term" value="P:regulation of bacterial-type flagellum assembly"/>
    <property type="evidence" value="ECO:0007669"/>
    <property type="project" value="UniProtKB-UniRule"/>
</dbReference>
<dbReference type="Pfam" id="PF02599">
    <property type="entry name" value="CsrA"/>
    <property type="match status" value="1"/>
</dbReference>
<keyword evidence="2 4" id="KW-0810">Translation regulation</keyword>
<dbReference type="HAMAP" id="MF_00167">
    <property type="entry name" value="CsrA"/>
    <property type="match status" value="1"/>
</dbReference>
<dbReference type="GO" id="GO:0005829">
    <property type="term" value="C:cytosol"/>
    <property type="evidence" value="ECO:0007669"/>
    <property type="project" value="TreeGrafter"/>
</dbReference>
<proteinExistence type="inferred from homology"/>
<accession>D2R1Z6</accession>
<dbReference type="SUPFAM" id="SSF117130">
    <property type="entry name" value="CsrA-like"/>
    <property type="match status" value="1"/>
</dbReference>
<reference evidence="6 7" key="1">
    <citation type="journal article" date="2009" name="Stand. Genomic Sci.">
        <title>Complete genome sequence of Pirellula staleyi type strain (ATCC 27377).</title>
        <authorList>
            <person name="Clum A."/>
            <person name="Tindall B.J."/>
            <person name="Sikorski J."/>
            <person name="Ivanova N."/>
            <person name="Mavrommatis K."/>
            <person name="Lucas S."/>
            <person name="Glavina del Rio T."/>
            <person name="Nolan M."/>
            <person name="Chen F."/>
            <person name="Tice H."/>
            <person name="Pitluck S."/>
            <person name="Cheng J.F."/>
            <person name="Chertkov O."/>
            <person name="Brettin T."/>
            <person name="Han C."/>
            <person name="Detter J.C."/>
            <person name="Kuske C."/>
            <person name="Bruce D."/>
            <person name="Goodwin L."/>
            <person name="Ovchinikova G."/>
            <person name="Pati A."/>
            <person name="Mikhailova N."/>
            <person name="Chen A."/>
            <person name="Palaniappan K."/>
            <person name="Land M."/>
            <person name="Hauser L."/>
            <person name="Chang Y.J."/>
            <person name="Jeffries C.D."/>
            <person name="Chain P."/>
            <person name="Rohde M."/>
            <person name="Goker M."/>
            <person name="Bristow J."/>
            <person name="Eisen J.A."/>
            <person name="Markowitz V."/>
            <person name="Hugenholtz P."/>
            <person name="Kyrpides N.C."/>
            <person name="Klenk H.P."/>
            <person name="Lapidus A."/>
        </authorList>
    </citation>
    <scope>NUCLEOTIDE SEQUENCE [LARGE SCALE GENOMIC DNA]</scope>
    <source>
        <strain evidence="7">ATCC 27377 / DSM 6068 / ICPB 4128</strain>
    </source>
</reference>
<dbReference type="PANTHER" id="PTHR34984">
    <property type="entry name" value="CARBON STORAGE REGULATOR"/>
    <property type="match status" value="1"/>
</dbReference>
<feature type="region of interest" description="Disordered" evidence="5">
    <location>
        <begin position="77"/>
        <end position="111"/>
    </location>
</feature>
<keyword evidence="3 4" id="KW-0694">RNA-binding</keyword>
<dbReference type="KEGG" id="psl:Psta_3953"/>
<dbReference type="STRING" id="530564.Psta_3953"/>
<organism evidence="6 7">
    <name type="scientific">Pirellula staleyi (strain ATCC 27377 / DSM 6068 / ICPB 4128)</name>
    <name type="common">Pirella staleyi</name>
    <dbReference type="NCBI Taxonomy" id="530564"/>
    <lineage>
        <taxon>Bacteria</taxon>
        <taxon>Pseudomonadati</taxon>
        <taxon>Planctomycetota</taxon>
        <taxon>Planctomycetia</taxon>
        <taxon>Pirellulales</taxon>
        <taxon>Pirellulaceae</taxon>
        <taxon>Pirellula</taxon>
    </lineage>
</organism>
<dbReference type="eggNOG" id="COG1551">
    <property type="taxonomic scope" value="Bacteria"/>
</dbReference>
<dbReference type="GO" id="GO:0048027">
    <property type="term" value="F:mRNA 5'-UTR binding"/>
    <property type="evidence" value="ECO:0007669"/>
    <property type="project" value="UniProtKB-UniRule"/>
</dbReference>
<comment type="subunit">
    <text evidence="4">Homodimer; the beta-strands of each monomer intercalate to form a hydrophobic core, while the alpha-helices form wings that extend away from the core.</text>
</comment>
<keyword evidence="4" id="KW-1005">Bacterial flagellum biogenesis</keyword>
<evidence type="ECO:0000256" key="4">
    <source>
        <dbReference type="HAMAP-Rule" id="MF_00167"/>
    </source>
</evidence>
<comment type="subcellular location">
    <subcellularLocation>
        <location evidence="4">Cytoplasm</location>
    </subcellularLocation>
</comment>
<dbReference type="PANTHER" id="PTHR34984:SF1">
    <property type="entry name" value="CARBON STORAGE REGULATOR"/>
    <property type="match status" value="1"/>
</dbReference>
<dbReference type="Gene3D" id="2.60.40.4380">
    <property type="entry name" value="Translational regulator CsrA"/>
    <property type="match status" value="1"/>
</dbReference>
<dbReference type="Proteomes" id="UP000001887">
    <property type="component" value="Chromosome"/>
</dbReference>
<dbReference type="EMBL" id="CP001848">
    <property type="protein sequence ID" value="ADB18607.1"/>
    <property type="molecule type" value="Genomic_DNA"/>
</dbReference>
<keyword evidence="4" id="KW-0678">Repressor</keyword>
<dbReference type="GO" id="GO:0006109">
    <property type="term" value="P:regulation of carbohydrate metabolic process"/>
    <property type="evidence" value="ECO:0007669"/>
    <property type="project" value="InterPro"/>
</dbReference>
<evidence type="ECO:0000256" key="3">
    <source>
        <dbReference type="ARBA" id="ARBA00022884"/>
    </source>
</evidence>
<gene>
    <name evidence="4" type="primary">csrA</name>
    <name evidence="6" type="ordered locus">Psta_3953</name>
</gene>